<keyword evidence="3" id="KW-0132">Cell division</keyword>
<feature type="region of interest" description="Disordered" evidence="9">
    <location>
        <begin position="240"/>
        <end position="263"/>
    </location>
</feature>
<evidence type="ECO:0000256" key="8">
    <source>
        <dbReference type="SAM" id="Coils"/>
    </source>
</evidence>
<dbReference type="Gene3D" id="3.40.50.300">
    <property type="entry name" value="P-loop containing nucleotide triphosphate hydrolases"/>
    <property type="match status" value="1"/>
</dbReference>
<dbReference type="OrthoDB" id="431497at2759"/>
<comment type="similarity">
    <text evidence="1">Belongs to the SMC family. SMC3 subfamily.</text>
</comment>
<dbReference type="Gene3D" id="1.20.1060.20">
    <property type="match status" value="1"/>
</dbReference>
<feature type="domain" description="SMC hinge" evidence="10">
    <location>
        <begin position="466"/>
        <end position="580"/>
    </location>
</feature>
<evidence type="ECO:0000256" key="6">
    <source>
        <dbReference type="ARBA" id="ARBA00023242"/>
    </source>
</evidence>
<dbReference type="SMART" id="SM00968">
    <property type="entry name" value="SMC_hinge"/>
    <property type="match status" value="1"/>
</dbReference>
<dbReference type="SUPFAM" id="SSF75553">
    <property type="entry name" value="Smc hinge domain"/>
    <property type="match status" value="1"/>
</dbReference>
<gene>
    <name evidence="11" type="ORF">EB796_010058</name>
</gene>
<feature type="coiled-coil region" evidence="8">
    <location>
        <begin position="619"/>
        <end position="667"/>
    </location>
</feature>
<dbReference type="InterPro" id="IPR027417">
    <property type="entry name" value="P-loop_NTPase"/>
</dbReference>
<evidence type="ECO:0000256" key="2">
    <source>
        <dbReference type="ARBA" id="ARBA00018690"/>
    </source>
</evidence>
<evidence type="ECO:0000256" key="5">
    <source>
        <dbReference type="ARBA" id="ARBA00023054"/>
    </source>
</evidence>
<dbReference type="FunFam" id="3.40.50.300:FF:000424">
    <property type="entry name" value="Structural maintenance of chromosomes 3"/>
    <property type="match status" value="1"/>
</dbReference>
<evidence type="ECO:0000313" key="12">
    <source>
        <dbReference type="Proteomes" id="UP000593567"/>
    </source>
</evidence>
<dbReference type="GO" id="GO:0051276">
    <property type="term" value="P:chromosome organization"/>
    <property type="evidence" value="ECO:0007669"/>
    <property type="project" value="InterPro"/>
</dbReference>
<dbReference type="EMBL" id="VXIV02001584">
    <property type="protein sequence ID" value="KAF6031626.1"/>
    <property type="molecule type" value="Genomic_DNA"/>
</dbReference>
<protein>
    <recommendedName>
        <fullName evidence="2">Structural maintenance of chromosomes protein 3</fullName>
    </recommendedName>
</protein>
<keyword evidence="7" id="KW-0131">Cell cycle</keyword>
<dbReference type="InterPro" id="IPR010935">
    <property type="entry name" value="SMC_hinge"/>
</dbReference>
<dbReference type="SUPFAM" id="SSF52540">
    <property type="entry name" value="P-loop containing nucleoside triphosphate hydrolases"/>
    <property type="match status" value="1"/>
</dbReference>
<comment type="caution">
    <text evidence="11">The sequence shown here is derived from an EMBL/GenBank/DDBJ whole genome shotgun (WGS) entry which is preliminary data.</text>
</comment>
<dbReference type="GO" id="GO:0005694">
    <property type="term" value="C:chromosome"/>
    <property type="evidence" value="ECO:0007669"/>
    <property type="project" value="InterPro"/>
</dbReference>
<evidence type="ECO:0000256" key="4">
    <source>
        <dbReference type="ARBA" id="ARBA00022776"/>
    </source>
</evidence>
<evidence type="ECO:0000256" key="1">
    <source>
        <dbReference type="ARBA" id="ARBA00005917"/>
    </source>
</evidence>
<dbReference type="InterPro" id="IPR036277">
    <property type="entry name" value="SMC_hinge_sf"/>
</dbReference>
<dbReference type="FunFam" id="1.20.1060.20:FF:000002">
    <property type="entry name" value="Structural maintenance of chromosomes 3"/>
    <property type="match status" value="1"/>
</dbReference>
<proteinExistence type="inferred from homology"/>
<keyword evidence="5 8" id="KW-0175">Coiled coil</keyword>
<dbReference type="GO" id="GO:0051301">
    <property type="term" value="P:cell division"/>
    <property type="evidence" value="ECO:0007669"/>
    <property type="project" value="UniProtKB-KW"/>
</dbReference>
<evidence type="ECO:0000259" key="10">
    <source>
        <dbReference type="SMART" id="SM00968"/>
    </source>
</evidence>
<dbReference type="InterPro" id="IPR003395">
    <property type="entry name" value="RecF/RecN/SMC_N"/>
</dbReference>
<keyword evidence="4" id="KW-0498">Mitosis</keyword>
<sequence>MYIKQVIIQGFRSYREQTVVEPFSPRHNVVVGRNGSGKSNFFYAIQFVLSDEFSHLRAEERQALLHEGTGARIISAYVDIIFDNSDNRLPIEKEEVVLRRIIGAKKDQYFLDSKLVTRTDAMNLLESAGFSRSNPYYIVKQGKINMMATAPDSQRLKLLKEVAGTKVYDERKEESYKILEETKGKKTKIDELLKYIEERLSTLESEKEELKEFQKLDKMRRSLEYTIYNTDLKESTKKISEMNKRREQSGTISNEMRAQQREASEKVQEISKELRELKSKIQVAQEEKETLNNELQDLVQERARLELNIKDMKKEVDDDSNARTKEQRDNWIRKELKQIERAIKQKREQITHTQESMASGVTRNAELEKKIADITAQMESQKGIIEQNNNLFYEKKREKDNLSNERNALWRQENTLQQSLSMSRDELYKQEQSLRSVTGKAVLNGIDSIKKVLERLRSRGDHEVADGYFGTLIENFTCDKKFYTCVEVTAGSRLFFHIVDSDKTSTKLLSEMNRMKLPGEVSFMPLNRLEVGKLRFPESVQDAVPLIEQLSFSETYRRAFEHVFGKTLLCKDIATATSYSNSDNLDCITLDGDQVSRRGALTGGYYDNRKSRLDLHSDKVKLRSQIETQEEDCRRHKSELEQVEKKVDEIMNEMQRMETRNNKNKDVFEKMKRDLRVSKEEQERITNSKPQQERALSNLEASLQTMLTSKACYVAQLVC</sequence>
<dbReference type="GO" id="GO:0016887">
    <property type="term" value="F:ATP hydrolysis activity"/>
    <property type="evidence" value="ECO:0007669"/>
    <property type="project" value="InterPro"/>
</dbReference>
<evidence type="ECO:0000256" key="9">
    <source>
        <dbReference type="SAM" id="MobiDB-lite"/>
    </source>
</evidence>
<dbReference type="CDD" id="cd03272">
    <property type="entry name" value="ABC_SMC3_euk"/>
    <property type="match status" value="1"/>
</dbReference>
<dbReference type="PANTHER" id="PTHR43977">
    <property type="entry name" value="STRUCTURAL MAINTENANCE OF CHROMOSOMES PROTEIN 3"/>
    <property type="match status" value="1"/>
</dbReference>
<reference evidence="11" key="1">
    <citation type="submission" date="2020-06" db="EMBL/GenBank/DDBJ databases">
        <title>Draft genome of Bugula neritina, a colonial animal packing powerful symbionts and potential medicines.</title>
        <authorList>
            <person name="Rayko M."/>
        </authorList>
    </citation>
    <scope>NUCLEOTIDE SEQUENCE [LARGE SCALE GENOMIC DNA]</scope>
    <source>
        <strain evidence="11">Kwan_BN1</strain>
    </source>
</reference>
<dbReference type="Proteomes" id="UP000593567">
    <property type="component" value="Unassembled WGS sequence"/>
</dbReference>
<organism evidence="11 12">
    <name type="scientific">Bugula neritina</name>
    <name type="common">Brown bryozoan</name>
    <name type="synonym">Sertularia neritina</name>
    <dbReference type="NCBI Taxonomy" id="10212"/>
    <lineage>
        <taxon>Eukaryota</taxon>
        <taxon>Metazoa</taxon>
        <taxon>Spiralia</taxon>
        <taxon>Lophotrochozoa</taxon>
        <taxon>Bryozoa</taxon>
        <taxon>Gymnolaemata</taxon>
        <taxon>Cheilostomatida</taxon>
        <taxon>Flustrina</taxon>
        <taxon>Buguloidea</taxon>
        <taxon>Bugulidae</taxon>
        <taxon>Bugula</taxon>
    </lineage>
</organism>
<name>A0A7J7K205_BUGNE</name>
<evidence type="ECO:0000313" key="11">
    <source>
        <dbReference type="EMBL" id="KAF6031626.1"/>
    </source>
</evidence>
<dbReference type="Pfam" id="PF02463">
    <property type="entry name" value="SMC_N"/>
    <property type="match status" value="1"/>
</dbReference>
<keyword evidence="12" id="KW-1185">Reference proteome</keyword>
<keyword evidence="6" id="KW-0539">Nucleus</keyword>
<dbReference type="AlphaFoldDB" id="A0A7J7K205"/>
<accession>A0A7J7K205</accession>
<dbReference type="Gene3D" id="3.30.70.1620">
    <property type="match status" value="1"/>
</dbReference>
<evidence type="ECO:0000256" key="3">
    <source>
        <dbReference type="ARBA" id="ARBA00022618"/>
    </source>
</evidence>
<dbReference type="InterPro" id="IPR041741">
    <property type="entry name" value="SMC3_ABC_euk"/>
</dbReference>
<dbReference type="Pfam" id="PF06470">
    <property type="entry name" value="SMC_hinge"/>
    <property type="match status" value="1"/>
</dbReference>
<evidence type="ECO:0000256" key="7">
    <source>
        <dbReference type="ARBA" id="ARBA00023306"/>
    </source>
</evidence>
<dbReference type="GO" id="GO:0005524">
    <property type="term" value="F:ATP binding"/>
    <property type="evidence" value="ECO:0007669"/>
    <property type="project" value="InterPro"/>
</dbReference>